<protein>
    <submittedName>
        <fullName evidence="1">Uncharacterized protein</fullName>
    </submittedName>
</protein>
<organism evidence="1 2">
    <name type="scientific">Bacteroides uniformis</name>
    <dbReference type="NCBI Taxonomy" id="820"/>
    <lineage>
        <taxon>Bacteria</taxon>
        <taxon>Pseudomonadati</taxon>
        <taxon>Bacteroidota</taxon>
        <taxon>Bacteroidia</taxon>
        <taxon>Bacteroidales</taxon>
        <taxon>Bacteroidaceae</taxon>
        <taxon>Bacteroides</taxon>
    </lineage>
</organism>
<dbReference type="AlphaFoldDB" id="A0AAW6GFA2"/>
<accession>A0AAW6GFA2</accession>
<sequence>MSTSLEQIAYQNGLELIETTSERTGYPANLRHAIIGFETFEEAEKIADENNLSIEIFTKRDGWQLYYRTGNSAHEPFKNSADNYGDDYHGFTTEDIDTFYEEEVQPRVEDFDDFDSLSSFIEKKKEIFEKLELLDEDEMIITCEGRYYETIPKASMSFYFDTKTTVIGLI</sequence>
<evidence type="ECO:0000313" key="1">
    <source>
        <dbReference type="EMBL" id="MDC1855472.1"/>
    </source>
</evidence>
<gene>
    <name evidence="1" type="ORF">POZ22_11860</name>
</gene>
<dbReference type="RefSeq" id="WP_272195775.1">
    <property type="nucleotide sequence ID" value="NZ_JAQNSB010000017.1"/>
</dbReference>
<dbReference type="EMBL" id="JAQNSB010000017">
    <property type="protein sequence ID" value="MDC1855472.1"/>
    <property type="molecule type" value="Genomic_DNA"/>
</dbReference>
<reference evidence="1" key="1">
    <citation type="submission" date="2022-10" db="EMBL/GenBank/DDBJ databases">
        <title>Human gut microbiome strain richness.</title>
        <authorList>
            <person name="Chen-Liaw A."/>
        </authorList>
    </citation>
    <scope>NUCLEOTIDE SEQUENCE</scope>
    <source>
        <strain evidence="1">BSD2780061687st1_G10_BSD2780061687b_171204</strain>
    </source>
</reference>
<evidence type="ECO:0000313" key="2">
    <source>
        <dbReference type="Proteomes" id="UP001214113"/>
    </source>
</evidence>
<dbReference type="Proteomes" id="UP001214113">
    <property type="component" value="Unassembled WGS sequence"/>
</dbReference>
<proteinExistence type="predicted"/>
<name>A0AAW6GFA2_BACUN</name>
<comment type="caution">
    <text evidence="1">The sequence shown here is derived from an EMBL/GenBank/DDBJ whole genome shotgun (WGS) entry which is preliminary data.</text>
</comment>